<sequence>MSMQWLTSSSAVAIQFEPAFAMTPRSAFPWPDSSVSSDGMLGTDSHSLVSGSDPSLTPPSEARSLASSPPRGSMTPEMLGINRHRDKTRRESKMTVRMRRAESSSYTTSPPSMTLGDASQGVPLPLYSTAPSASLLAQPPSGLHDHAYMSSYHPPLQEPSQHSQVYTSSPYQQSLPSSYSVSMDYPSLYSASTDYRYAAPRDSLASYQRGHSLASGHSSSRSSPLPVSPESNLYYPPVQHVAGVGNTTGIQESSHQPPPGACGGRKFEIIAIFTEGTCHNDDDFCHRGLLMTSTGSQQAQRL</sequence>
<feature type="compositionally biased region" description="Low complexity" evidence="1">
    <location>
        <begin position="103"/>
        <end position="112"/>
    </location>
</feature>
<reference evidence="2 3" key="1">
    <citation type="journal article" date="2016" name="Genome Biol. Evol.">
        <title>Divergent and convergent evolution of fungal pathogenicity.</title>
        <authorList>
            <person name="Shang Y."/>
            <person name="Xiao G."/>
            <person name="Zheng P."/>
            <person name="Cen K."/>
            <person name="Zhan S."/>
            <person name="Wang C."/>
        </authorList>
    </citation>
    <scope>NUCLEOTIDE SEQUENCE [LARGE SCALE GENOMIC DNA]</scope>
    <source>
        <strain evidence="2 3">RCEF 2490</strain>
    </source>
</reference>
<dbReference type="OrthoDB" id="5366256at2759"/>
<organism evidence="2 3">
    <name type="scientific">Moelleriella libera RCEF 2490</name>
    <dbReference type="NCBI Taxonomy" id="1081109"/>
    <lineage>
        <taxon>Eukaryota</taxon>
        <taxon>Fungi</taxon>
        <taxon>Dikarya</taxon>
        <taxon>Ascomycota</taxon>
        <taxon>Pezizomycotina</taxon>
        <taxon>Sordariomycetes</taxon>
        <taxon>Hypocreomycetidae</taxon>
        <taxon>Hypocreales</taxon>
        <taxon>Clavicipitaceae</taxon>
        <taxon>Moelleriella</taxon>
    </lineage>
</organism>
<feature type="region of interest" description="Disordered" evidence="1">
    <location>
        <begin position="208"/>
        <end position="231"/>
    </location>
</feature>
<feature type="compositionally biased region" description="Low complexity" evidence="1">
    <location>
        <begin position="168"/>
        <end position="177"/>
    </location>
</feature>
<dbReference type="AlphaFoldDB" id="A0A168BZN6"/>
<feature type="region of interest" description="Disordered" evidence="1">
    <location>
        <begin position="137"/>
        <end position="177"/>
    </location>
</feature>
<name>A0A168BZN6_9HYPO</name>
<dbReference type="EMBL" id="AZGY01000008">
    <property type="protein sequence ID" value="KZZ95955.1"/>
    <property type="molecule type" value="Genomic_DNA"/>
</dbReference>
<comment type="caution">
    <text evidence="2">The sequence shown here is derived from an EMBL/GenBank/DDBJ whole genome shotgun (WGS) entry which is preliminary data.</text>
</comment>
<protein>
    <submittedName>
        <fullName evidence="2">Uncharacterized protein</fullName>
    </submittedName>
</protein>
<gene>
    <name evidence="2" type="ORF">AAL_04251</name>
</gene>
<dbReference type="STRING" id="1081109.A0A168BZN6"/>
<feature type="compositionally biased region" description="Polar residues" evidence="1">
    <location>
        <begin position="44"/>
        <end position="55"/>
    </location>
</feature>
<accession>A0A168BZN6</accession>
<feature type="compositionally biased region" description="Basic and acidic residues" evidence="1">
    <location>
        <begin position="88"/>
        <end position="102"/>
    </location>
</feature>
<feature type="compositionally biased region" description="Polar residues" evidence="1">
    <location>
        <begin position="158"/>
        <end position="167"/>
    </location>
</feature>
<keyword evidence="3" id="KW-1185">Reference proteome</keyword>
<dbReference type="Proteomes" id="UP000078544">
    <property type="component" value="Unassembled WGS sequence"/>
</dbReference>
<evidence type="ECO:0000256" key="1">
    <source>
        <dbReference type="SAM" id="MobiDB-lite"/>
    </source>
</evidence>
<proteinExistence type="predicted"/>
<feature type="compositionally biased region" description="Low complexity" evidence="1">
    <location>
        <begin position="209"/>
        <end position="231"/>
    </location>
</feature>
<evidence type="ECO:0000313" key="3">
    <source>
        <dbReference type="Proteomes" id="UP000078544"/>
    </source>
</evidence>
<evidence type="ECO:0000313" key="2">
    <source>
        <dbReference type="EMBL" id="KZZ95955.1"/>
    </source>
</evidence>
<feature type="region of interest" description="Disordered" evidence="1">
    <location>
        <begin position="35"/>
        <end position="120"/>
    </location>
</feature>